<keyword evidence="2" id="KW-1185">Reference proteome</keyword>
<dbReference type="STRING" id="402734.SAMN05660918_1130"/>
<dbReference type="SUPFAM" id="SSF48452">
    <property type="entry name" value="TPR-like"/>
    <property type="match status" value="1"/>
</dbReference>
<name>A0A1H6RY38_9FLAO</name>
<evidence type="ECO:0000313" key="2">
    <source>
        <dbReference type="Proteomes" id="UP000199702"/>
    </source>
</evidence>
<dbReference type="EMBL" id="FNYA01000002">
    <property type="protein sequence ID" value="SEI60888.1"/>
    <property type="molecule type" value="Genomic_DNA"/>
</dbReference>
<dbReference type="PROSITE" id="PS51257">
    <property type="entry name" value="PROKAR_LIPOPROTEIN"/>
    <property type="match status" value="1"/>
</dbReference>
<dbReference type="InterPro" id="IPR024302">
    <property type="entry name" value="SusD-like"/>
</dbReference>
<evidence type="ECO:0000313" key="1">
    <source>
        <dbReference type="EMBL" id="SEI60888.1"/>
    </source>
</evidence>
<proteinExistence type="predicted"/>
<dbReference type="Pfam" id="PF12741">
    <property type="entry name" value="SusD-like"/>
    <property type="match status" value="1"/>
</dbReference>
<dbReference type="AlphaFoldDB" id="A0A1H6RY38"/>
<dbReference type="OrthoDB" id="725917at2"/>
<dbReference type="Proteomes" id="UP000199702">
    <property type="component" value="Unassembled WGS sequence"/>
</dbReference>
<accession>A0A1H6RY38</accession>
<dbReference type="InterPro" id="IPR011990">
    <property type="entry name" value="TPR-like_helical_dom_sf"/>
</dbReference>
<reference evidence="2" key="1">
    <citation type="submission" date="2016-10" db="EMBL/GenBank/DDBJ databases">
        <authorList>
            <person name="Varghese N."/>
            <person name="Submissions S."/>
        </authorList>
    </citation>
    <scope>NUCLEOTIDE SEQUENCE [LARGE SCALE GENOMIC DNA]</scope>
    <source>
        <strain evidence="2">DSM 17934</strain>
    </source>
</reference>
<dbReference type="RefSeq" id="WP_091309420.1">
    <property type="nucleotide sequence ID" value="NZ_CBCSJU010000005.1"/>
</dbReference>
<organism evidence="1 2">
    <name type="scientific">Flavobacterium terrigena</name>
    <dbReference type="NCBI Taxonomy" id="402734"/>
    <lineage>
        <taxon>Bacteria</taxon>
        <taxon>Pseudomonadati</taxon>
        <taxon>Bacteroidota</taxon>
        <taxon>Flavobacteriia</taxon>
        <taxon>Flavobacteriales</taxon>
        <taxon>Flavobacteriaceae</taxon>
        <taxon>Flavobacterium</taxon>
    </lineage>
</organism>
<dbReference type="InterPro" id="IPR041662">
    <property type="entry name" value="SusD-like_2"/>
</dbReference>
<dbReference type="Gene3D" id="1.25.40.390">
    <property type="match status" value="1"/>
</dbReference>
<gene>
    <name evidence="1" type="ORF">SAMN05660918_1130</name>
</gene>
<protein>
    <submittedName>
        <fullName evidence="1">Starch-binding associating with outer membrane</fullName>
    </submittedName>
</protein>
<sequence length="558" mass="60892">MKNIKFILSFVALGFLSSCDNYFEINDVNPNAVQLEDVPPRLMLPGAMAQTFRTQATTMNALGSILTNAWAGNVNSFASPYSREYKLQVDNSFYSGIWDGLYRSMANFELITKYPNADHSQDQFVAVAKIMKSYYMQYIVDLYGKAPYSEAFQYQENLYPKYDNDFEIYKALVQNLDDARAIMNGLTGTELGLGSSDIMMGGDLNEWYNFANTLELRMLLRMRSSNYPGVAAYVASRVPGLVGQSFISTDVTINPGYDGSADDKQNPFFNAYVFSPTLAAQNRTLVVASGHIARILNGGNTPVNNVVTADPAYAKYTPLNSTGAAVDQRGARMFFRIGTPAKVRGVLQGSSTSDTQGAGTTQVSRLGFGITKYPYTSNSLTANPVYKPSMEWASAQSGVIMLAAESYFLQAEAAVFLDAGFGFAQGLFDQGITASYDYYSTVGNPFGIAAINPAAYIAAANTIVGVGFGAATNDAERLEAIMYQKWMALHSLHGIEPFIEYTRTGYPSTPLAIGAEQANKPKRLNYPVSEYVANSANVPALSTSQLFTVNSTSPFWLQ</sequence>
<dbReference type="Pfam" id="PF12771">
    <property type="entry name" value="SusD-like_2"/>
    <property type="match status" value="1"/>
</dbReference>